<sequence length="439" mass="46464">MTLLDRPRIDTARTSPAPRDAAIDLVRAVCLVVVVALHAFMAGIAVVDGQIAVTNVVIGQAWFAPVSWIVQIMPIFFIVGGFAGITQWRRMRDRGESAVSFVTGRLRRLAVPAIAAFAVIGVGLTVALMAGVSPDLVGELGFRMAQPMWFLGVYLGATALVPLLSRCHERAPRVTLGMLVLGVVAVDALRMGTGIAGLGFLNLAFVWLAMQQLGFWWADGRLAVMSPRRLVAGLSASLIVLAGLFASGAYSPDMYENLNPPTICLVVLGAAQLFALALAAPRLRQVAARPRVAAAVDAIGSRSMTVYLWHMPALVLVAALLFASGVPFPDPLSPLWWATRPAWILSVGVATVLLVLVAQRFERRRVTATGQEPARGRVILAVVLGMAGVVAVLIGGFTPFTAVLAVAGLVASLRLSSDRRPSVQRAGRYPAPGMTSPAS</sequence>
<evidence type="ECO:0000313" key="3">
    <source>
        <dbReference type="EMBL" id="NLP83973.1"/>
    </source>
</evidence>
<gene>
    <name evidence="3" type="ORF">HF576_08940</name>
</gene>
<comment type="caution">
    <text evidence="3">The sequence shown here is derived from an EMBL/GenBank/DDBJ whole genome shotgun (WGS) entry which is preliminary data.</text>
</comment>
<keyword evidence="1" id="KW-1133">Transmembrane helix</keyword>
<name>A0ABX1KCB5_9MICO</name>
<feature type="transmembrane region" description="Helical" evidence="1">
    <location>
        <begin position="109"/>
        <end position="132"/>
    </location>
</feature>
<reference evidence="3 4" key="1">
    <citation type="submission" date="2020-04" db="EMBL/GenBank/DDBJ databases">
        <title>CFH 90308 Microbacterium sp.</title>
        <authorList>
            <person name="Nie G."/>
            <person name="Ming H."/>
            <person name="Xia T."/>
        </authorList>
    </citation>
    <scope>NUCLEOTIDE SEQUENCE [LARGE SCALE GENOMIC DNA]</scope>
    <source>
        <strain evidence="3 4">CFH 90308</strain>
    </source>
</reference>
<protein>
    <submittedName>
        <fullName evidence="3">Acyltransferase</fullName>
    </submittedName>
</protein>
<feature type="transmembrane region" description="Helical" evidence="1">
    <location>
        <begin position="304"/>
        <end position="323"/>
    </location>
</feature>
<evidence type="ECO:0000256" key="1">
    <source>
        <dbReference type="SAM" id="Phobius"/>
    </source>
</evidence>
<feature type="transmembrane region" description="Helical" evidence="1">
    <location>
        <begin position="230"/>
        <end position="250"/>
    </location>
</feature>
<feature type="transmembrane region" description="Helical" evidence="1">
    <location>
        <begin position="171"/>
        <end position="189"/>
    </location>
</feature>
<feature type="transmembrane region" description="Helical" evidence="1">
    <location>
        <begin position="21"/>
        <end position="46"/>
    </location>
</feature>
<keyword evidence="3" id="KW-0808">Transferase</keyword>
<dbReference type="InterPro" id="IPR002656">
    <property type="entry name" value="Acyl_transf_3_dom"/>
</dbReference>
<feature type="transmembrane region" description="Helical" evidence="1">
    <location>
        <begin position="66"/>
        <end position="88"/>
    </location>
</feature>
<evidence type="ECO:0000259" key="2">
    <source>
        <dbReference type="Pfam" id="PF01757"/>
    </source>
</evidence>
<keyword evidence="1" id="KW-0472">Membrane</keyword>
<accession>A0ABX1KCB5</accession>
<keyword evidence="1" id="KW-0812">Transmembrane</keyword>
<feature type="transmembrane region" description="Helical" evidence="1">
    <location>
        <begin position="195"/>
        <end position="218"/>
    </location>
</feature>
<feature type="transmembrane region" description="Helical" evidence="1">
    <location>
        <begin position="378"/>
        <end position="411"/>
    </location>
</feature>
<feature type="domain" description="Acyltransferase 3" evidence="2">
    <location>
        <begin position="21"/>
        <end position="357"/>
    </location>
</feature>
<dbReference type="Proteomes" id="UP001429745">
    <property type="component" value="Unassembled WGS sequence"/>
</dbReference>
<proteinExistence type="predicted"/>
<keyword evidence="3" id="KW-0012">Acyltransferase</keyword>
<organism evidence="3 4">
    <name type="scientific">Microbacterium salsuginis</name>
    <dbReference type="NCBI Taxonomy" id="2722803"/>
    <lineage>
        <taxon>Bacteria</taxon>
        <taxon>Bacillati</taxon>
        <taxon>Actinomycetota</taxon>
        <taxon>Actinomycetes</taxon>
        <taxon>Micrococcales</taxon>
        <taxon>Microbacteriaceae</taxon>
        <taxon>Microbacterium</taxon>
    </lineage>
</organism>
<feature type="transmembrane region" description="Helical" evidence="1">
    <location>
        <begin position="335"/>
        <end position="357"/>
    </location>
</feature>
<dbReference type="EMBL" id="JABACI010000002">
    <property type="protein sequence ID" value="NLP83973.1"/>
    <property type="molecule type" value="Genomic_DNA"/>
</dbReference>
<keyword evidence="4" id="KW-1185">Reference proteome</keyword>
<evidence type="ECO:0000313" key="4">
    <source>
        <dbReference type="Proteomes" id="UP001429745"/>
    </source>
</evidence>
<dbReference type="GO" id="GO:0016746">
    <property type="term" value="F:acyltransferase activity"/>
    <property type="evidence" value="ECO:0007669"/>
    <property type="project" value="UniProtKB-KW"/>
</dbReference>
<dbReference type="Pfam" id="PF01757">
    <property type="entry name" value="Acyl_transf_3"/>
    <property type="match status" value="1"/>
</dbReference>
<feature type="transmembrane region" description="Helical" evidence="1">
    <location>
        <begin position="262"/>
        <end position="283"/>
    </location>
</feature>
<feature type="transmembrane region" description="Helical" evidence="1">
    <location>
        <begin position="144"/>
        <end position="164"/>
    </location>
</feature>
<dbReference type="RefSeq" id="WP_168912450.1">
    <property type="nucleotide sequence ID" value="NZ_JABACI010000002.1"/>
</dbReference>